<reference evidence="2" key="4">
    <citation type="submission" date="2019-03" db="UniProtKB">
        <authorList>
            <consortium name="EnsemblPlants"/>
        </authorList>
    </citation>
    <scope>IDENTIFICATION</scope>
</reference>
<dbReference type="Gene3D" id="3.30.420.10">
    <property type="entry name" value="Ribonuclease H-like superfamily/Ribonuclease H"/>
    <property type="match status" value="1"/>
</dbReference>
<dbReference type="Pfam" id="PF13456">
    <property type="entry name" value="RVT_3"/>
    <property type="match status" value="1"/>
</dbReference>
<sequence length="100" mass="11093">MILRRTDGSVIFAAYSCIFNCNDALEAEIHALMQGMALAIQHSELPVIVQSDSSEALLVLKGDNLSRSAYGHLVAEIQFLMGEREFIPSKIKRDQNRVAD</sequence>
<keyword evidence="3" id="KW-1185">Reference proteome</keyword>
<reference evidence="3" key="2">
    <citation type="journal article" date="2017" name="Nat. Plants">
        <title>The Aegilops tauschii genome reveals multiple impacts of transposons.</title>
        <authorList>
            <person name="Zhao G."/>
            <person name="Zou C."/>
            <person name="Li K."/>
            <person name="Wang K."/>
            <person name="Li T."/>
            <person name="Gao L."/>
            <person name="Zhang X."/>
            <person name="Wang H."/>
            <person name="Yang Z."/>
            <person name="Liu X."/>
            <person name="Jiang W."/>
            <person name="Mao L."/>
            <person name="Kong X."/>
            <person name="Jiao Y."/>
            <person name="Jia J."/>
        </authorList>
    </citation>
    <scope>NUCLEOTIDE SEQUENCE [LARGE SCALE GENOMIC DNA]</scope>
    <source>
        <strain evidence="3">cv. AL8/78</strain>
    </source>
</reference>
<dbReference type="GO" id="GO:0004523">
    <property type="term" value="F:RNA-DNA hybrid ribonuclease activity"/>
    <property type="evidence" value="ECO:0007669"/>
    <property type="project" value="InterPro"/>
</dbReference>
<proteinExistence type="predicted"/>
<dbReference type="PANTHER" id="PTHR47723:SF24">
    <property type="entry name" value="RNASE H TYPE-1 DOMAIN-CONTAINING PROTEIN"/>
    <property type="match status" value="1"/>
</dbReference>
<dbReference type="EnsemblPlants" id="AET3Gv21157500.1">
    <property type="protein sequence ID" value="AET3Gv21157500.1"/>
    <property type="gene ID" value="AET3Gv21157500"/>
</dbReference>
<evidence type="ECO:0000313" key="3">
    <source>
        <dbReference type="Proteomes" id="UP000015105"/>
    </source>
</evidence>
<dbReference type="CDD" id="cd06222">
    <property type="entry name" value="RNase_H_like"/>
    <property type="match status" value="1"/>
</dbReference>
<dbReference type="AlphaFoldDB" id="A0A453GQF4"/>
<evidence type="ECO:0000259" key="1">
    <source>
        <dbReference type="Pfam" id="PF13456"/>
    </source>
</evidence>
<accession>A0A453GQF4</accession>
<dbReference type="InterPro" id="IPR002156">
    <property type="entry name" value="RNaseH_domain"/>
</dbReference>
<organism evidence="2 3">
    <name type="scientific">Aegilops tauschii subsp. strangulata</name>
    <name type="common">Goatgrass</name>
    <dbReference type="NCBI Taxonomy" id="200361"/>
    <lineage>
        <taxon>Eukaryota</taxon>
        <taxon>Viridiplantae</taxon>
        <taxon>Streptophyta</taxon>
        <taxon>Embryophyta</taxon>
        <taxon>Tracheophyta</taxon>
        <taxon>Spermatophyta</taxon>
        <taxon>Magnoliopsida</taxon>
        <taxon>Liliopsida</taxon>
        <taxon>Poales</taxon>
        <taxon>Poaceae</taxon>
        <taxon>BOP clade</taxon>
        <taxon>Pooideae</taxon>
        <taxon>Triticodae</taxon>
        <taxon>Triticeae</taxon>
        <taxon>Triticinae</taxon>
        <taxon>Aegilops</taxon>
    </lineage>
</organism>
<reference evidence="3" key="1">
    <citation type="journal article" date="2014" name="Science">
        <title>Ancient hybridizations among the ancestral genomes of bread wheat.</title>
        <authorList>
            <consortium name="International Wheat Genome Sequencing Consortium,"/>
            <person name="Marcussen T."/>
            <person name="Sandve S.R."/>
            <person name="Heier L."/>
            <person name="Spannagl M."/>
            <person name="Pfeifer M."/>
            <person name="Jakobsen K.S."/>
            <person name="Wulff B.B."/>
            <person name="Steuernagel B."/>
            <person name="Mayer K.F."/>
            <person name="Olsen O.A."/>
        </authorList>
    </citation>
    <scope>NUCLEOTIDE SEQUENCE [LARGE SCALE GENOMIC DNA]</scope>
    <source>
        <strain evidence="3">cv. AL8/78</strain>
    </source>
</reference>
<dbReference type="InterPro" id="IPR036397">
    <property type="entry name" value="RNaseH_sf"/>
</dbReference>
<protein>
    <recommendedName>
        <fullName evidence="1">RNase H type-1 domain-containing protein</fullName>
    </recommendedName>
</protein>
<dbReference type="Gramene" id="AET3Gv21157500.1">
    <property type="protein sequence ID" value="AET3Gv21157500.1"/>
    <property type="gene ID" value="AET3Gv21157500"/>
</dbReference>
<dbReference type="InterPro" id="IPR044730">
    <property type="entry name" value="RNase_H-like_dom_plant"/>
</dbReference>
<dbReference type="PANTHER" id="PTHR47723">
    <property type="entry name" value="OS05G0353850 PROTEIN"/>
    <property type="match status" value="1"/>
</dbReference>
<dbReference type="Proteomes" id="UP000015105">
    <property type="component" value="Chromosome 3D"/>
</dbReference>
<dbReference type="SUPFAM" id="SSF53098">
    <property type="entry name" value="Ribonuclease H-like"/>
    <property type="match status" value="1"/>
</dbReference>
<reference evidence="2" key="5">
    <citation type="journal article" date="2021" name="G3 (Bethesda)">
        <title>Aegilops tauschii genome assembly Aet v5.0 features greater sequence contiguity and improved annotation.</title>
        <authorList>
            <person name="Wang L."/>
            <person name="Zhu T."/>
            <person name="Rodriguez J.C."/>
            <person name="Deal K.R."/>
            <person name="Dubcovsky J."/>
            <person name="McGuire P.E."/>
            <person name="Lux T."/>
            <person name="Spannagl M."/>
            <person name="Mayer K.F.X."/>
            <person name="Baldrich P."/>
            <person name="Meyers B.C."/>
            <person name="Huo N."/>
            <person name="Gu Y.Q."/>
            <person name="Zhou H."/>
            <person name="Devos K.M."/>
            <person name="Bennetzen J.L."/>
            <person name="Unver T."/>
            <person name="Budak H."/>
            <person name="Gulick P.J."/>
            <person name="Galiba G."/>
            <person name="Kalapos B."/>
            <person name="Nelson D.R."/>
            <person name="Li P."/>
            <person name="You F.M."/>
            <person name="Luo M.C."/>
            <person name="Dvorak J."/>
        </authorList>
    </citation>
    <scope>NUCLEOTIDE SEQUENCE [LARGE SCALE GENOMIC DNA]</scope>
    <source>
        <strain evidence="2">cv. AL8/78</strain>
    </source>
</reference>
<dbReference type="GO" id="GO:0003676">
    <property type="term" value="F:nucleic acid binding"/>
    <property type="evidence" value="ECO:0007669"/>
    <property type="project" value="InterPro"/>
</dbReference>
<name>A0A453GQF4_AEGTS</name>
<evidence type="ECO:0000313" key="2">
    <source>
        <dbReference type="EnsemblPlants" id="AET3Gv21157500.1"/>
    </source>
</evidence>
<dbReference type="InterPro" id="IPR012337">
    <property type="entry name" value="RNaseH-like_sf"/>
</dbReference>
<reference evidence="2" key="3">
    <citation type="journal article" date="2017" name="Nature">
        <title>Genome sequence of the progenitor of the wheat D genome Aegilops tauschii.</title>
        <authorList>
            <person name="Luo M.C."/>
            <person name="Gu Y.Q."/>
            <person name="Puiu D."/>
            <person name="Wang H."/>
            <person name="Twardziok S.O."/>
            <person name="Deal K.R."/>
            <person name="Huo N."/>
            <person name="Zhu T."/>
            <person name="Wang L."/>
            <person name="Wang Y."/>
            <person name="McGuire P.E."/>
            <person name="Liu S."/>
            <person name="Long H."/>
            <person name="Ramasamy R.K."/>
            <person name="Rodriguez J.C."/>
            <person name="Van S.L."/>
            <person name="Yuan L."/>
            <person name="Wang Z."/>
            <person name="Xia Z."/>
            <person name="Xiao L."/>
            <person name="Anderson O.D."/>
            <person name="Ouyang S."/>
            <person name="Liang Y."/>
            <person name="Zimin A.V."/>
            <person name="Pertea G."/>
            <person name="Qi P."/>
            <person name="Bennetzen J.L."/>
            <person name="Dai X."/>
            <person name="Dawson M.W."/>
            <person name="Muller H.G."/>
            <person name="Kugler K."/>
            <person name="Rivarola-Duarte L."/>
            <person name="Spannagl M."/>
            <person name="Mayer K.F.X."/>
            <person name="Lu F.H."/>
            <person name="Bevan M.W."/>
            <person name="Leroy P."/>
            <person name="Li P."/>
            <person name="You F.M."/>
            <person name="Sun Q."/>
            <person name="Liu Z."/>
            <person name="Lyons E."/>
            <person name="Wicker T."/>
            <person name="Salzberg S.L."/>
            <person name="Devos K.M."/>
            <person name="Dvorak J."/>
        </authorList>
    </citation>
    <scope>NUCLEOTIDE SEQUENCE [LARGE SCALE GENOMIC DNA]</scope>
    <source>
        <strain evidence="2">cv. AL8/78</strain>
    </source>
</reference>
<feature type="domain" description="RNase H type-1" evidence="1">
    <location>
        <begin position="1"/>
        <end position="100"/>
    </location>
</feature>
<dbReference type="InterPro" id="IPR053151">
    <property type="entry name" value="RNase_H-like"/>
</dbReference>